<feature type="compositionally biased region" description="Basic residues" evidence="7">
    <location>
        <begin position="143"/>
        <end position="159"/>
    </location>
</feature>
<gene>
    <name evidence="9" type="ORF">roselon_03279</name>
</gene>
<evidence type="ECO:0000256" key="5">
    <source>
        <dbReference type="ARBA" id="ARBA00022967"/>
    </source>
</evidence>
<feature type="region of interest" description="Disordered" evidence="7">
    <location>
        <begin position="143"/>
        <end position="164"/>
    </location>
</feature>
<feature type="domain" description="ABC transporter" evidence="8">
    <location>
        <begin position="2"/>
        <end position="107"/>
    </location>
</feature>
<evidence type="ECO:0000256" key="7">
    <source>
        <dbReference type="SAM" id="MobiDB-lite"/>
    </source>
</evidence>
<reference evidence="9 10" key="1">
    <citation type="submission" date="2013-03" db="EMBL/GenBank/DDBJ databases">
        <authorList>
            <person name="Fiebig A."/>
            <person name="Goeker M."/>
            <person name="Klenk H.-P.P."/>
        </authorList>
    </citation>
    <scope>NUCLEOTIDE SEQUENCE [LARGE SCALE GENOMIC DNA]</scope>
    <source>
        <strain evidence="10">DSM 19469</strain>
    </source>
</reference>
<accession>W8RWG9</accession>
<sequence>MLADVSFAVAPGEALILRGPNGAGKTTLLRTLAGLTPPLSGHVACAPDSIAYAGHADGLKSQLTVQENLTFWAGVFASGTITRAVDSFDLEGLLDRRAGDMSAGQKTPAVSGAPAGDGPPRLVPGRADRIAGHQERATLRRCGRTAPRGRRVGRDRHAYRPGSACRAQPRYLALHRQASARR</sequence>
<dbReference type="GO" id="GO:0017004">
    <property type="term" value="P:cytochrome complex assembly"/>
    <property type="evidence" value="ECO:0007669"/>
    <property type="project" value="UniProtKB-KW"/>
</dbReference>
<dbReference type="GO" id="GO:0022857">
    <property type="term" value="F:transmembrane transporter activity"/>
    <property type="evidence" value="ECO:0007669"/>
    <property type="project" value="InterPro"/>
</dbReference>
<dbReference type="KEGG" id="red:roselon_03279"/>
<keyword evidence="10" id="KW-1185">Reference proteome</keyword>
<evidence type="ECO:0000259" key="8">
    <source>
        <dbReference type="Pfam" id="PF00005"/>
    </source>
</evidence>
<dbReference type="STRING" id="1294273.roselon_03279"/>
<dbReference type="InterPro" id="IPR027417">
    <property type="entry name" value="P-loop_NTPase"/>
</dbReference>
<evidence type="ECO:0000256" key="6">
    <source>
        <dbReference type="ARBA" id="ARBA00023136"/>
    </source>
</evidence>
<keyword evidence="1" id="KW-0813">Transport</keyword>
<organism evidence="9 10">
    <name type="scientific">Roseicyclus elongatus DSM 19469</name>
    <dbReference type="NCBI Taxonomy" id="1294273"/>
    <lineage>
        <taxon>Bacteria</taxon>
        <taxon>Pseudomonadati</taxon>
        <taxon>Pseudomonadota</taxon>
        <taxon>Alphaproteobacteria</taxon>
        <taxon>Rhodobacterales</taxon>
        <taxon>Roseobacteraceae</taxon>
        <taxon>Roseicyclus</taxon>
    </lineage>
</organism>
<dbReference type="PATRIC" id="fig|1294273.3.peg.3237"/>
<keyword evidence="6" id="KW-0472">Membrane</keyword>
<dbReference type="AlphaFoldDB" id="W8RWG9"/>
<dbReference type="InterPro" id="IPR003439">
    <property type="entry name" value="ABC_transporter-like_ATP-bd"/>
</dbReference>
<evidence type="ECO:0000256" key="1">
    <source>
        <dbReference type="ARBA" id="ARBA00022448"/>
    </source>
</evidence>
<dbReference type="eggNOG" id="COG4133">
    <property type="taxonomic scope" value="Bacteria"/>
</dbReference>
<dbReference type="PANTHER" id="PTHR43499">
    <property type="entry name" value="ABC TRANSPORTER I FAMILY MEMBER 1"/>
    <property type="match status" value="1"/>
</dbReference>
<dbReference type="InterPro" id="IPR005895">
    <property type="entry name" value="ABC_transptr_haem_export_CcmA"/>
</dbReference>
<proteinExistence type="predicted"/>
<protein>
    <submittedName>
        <fullName evidence="9">ABC transporter involved in cytochrome c biogenesis, ATPase component CcmA</fullName>
    </submittedName>
</protein>
<evidence type="ECO:0000256" key="3">
    <source>
        <dbReference type="ARBA" id="ARBA00022748"/>
    </source>
</evidence>
<dbReference type="Pfam" id="PF00005">
    <property type="entry name" value="ABC_tran"/>
    <property type="match status" value="1"/>
</dbReference>
<dbReference type="PANTHER" id="PTHR43499:SF1">
    <property type="entry name" value="ABC TRANSPORTER I FAMILY MEMBER 1"/>
    <property type="match status" value="1"/>
</dbReference>
<feature type="region of interest" description="Disordered" evidence="7">
    <location>
        <begin position="100"/>
        <end position="121"/>
    </location>
</feature>
<name>W8RWG9_9RHOB</name>
<evidence type="ECO:0000256" key="2">
    <source>
        <dbReference type="ARBA" id="ARBA00022741"/>
    </source>
</evidence>
<keyword evidence="4" id="KW-0067">ATP-binding</keyword>
<evidence type="ECO:0000256" key="4">
    <source>
        <dbReference type="ARBA" id="ARBA00022840"/>
    </source>
</evidence>
<dbReference type="Proteomes" id="UP000019593">
    <property type="component" value="Chromosome"/>
</dbReference>
<dbReference type="GO" id="GO:0005524">
    <property type="term" value="F:ATP binding"/>
    <property type="evidence" value="ECO:0007669"/>
    <property type="project" value="UniProtKB-KW"/>
</dbReference>
<dbReference type="GO" id="GO:0016887">
    <property type="term" value="F:ATP hydrolysis activity"/>
    <property type="evidence" value="ECO:0007669"/>
    <property type="project" value="InterPro"/>
</dbReference>
<dbReference type="Gene3D" id="3.40.50.300">
    <property type="entry name" value="P-loop containing nucleotide triphosphate hydrolases"/>
    <property type="match status" value="1"/>
</dbReference>
<dbReference type="HOGENOM" id="CLU_1480950_0_0_5"/>
<keyword evidence="2" id="KW-0547">Nucleotide-binding</keyword>
<dbReference type="SUPFAM" id="SSF52540">
    <property type="entry name" value="P-loop containing nucleoside triphosphate hydrolases"/>
    <property type="match status" value="1"/>
</dbReference>
<keyword evidence="3" id="KW-0201">Cytochrome c-type biogenesis</keyword>
<keyword evidence="5" id="KW-1278">Translocase</keyword>
<evidence type="ECO:0000313" key="9">
    <source>
        <dbReference type="EMBL" id="AHM05539.1"/>
    </source>
</evidence>
<dbReference type="EMBL" id="CP004372">
    <property type="protein sequence ID" value="AHM05539.1"/>
    <property type="molecule type" value="Genomic_DNA"/>
</dbReference>
<evidence type="ECO:0000313" key="10">
    <source>
        <dbReference type="Proteomes" id="UP000019593"/>
    </source>
</evidence>